<sequence length="126" mass="13546">MARRDMILRAAVRVFARQGFAATRVEDVAAEAGVAKGSVYLCFDSRDALLVAAFEEYAAQAQAVIQRPAAVQGTDWSGSPRWCGRWWTRSRPNPSSPGSSSTCGPPDGRARPPGWTYGPCIASTAR</sequence>
<dbReference type="PANTHER" id="PTHR30055">
    <property type="entry name" value="HTH-TYPE TRANSCRIPTIONAL REGULATOR RUTR"/>
    <property type="match status" value="1"/>
</dbReference>
<evidence type="ECO:0000256" key="2">
    <source>
        <dbReference type="ARBA" id="ARBA00023125"/>
    </source>
</evidence>
<feature type="compositionally biased region" description="Low complexity" evidence="5">
    <location>
        <begin position="89"/>
        <end position="106"/>
    </location>
</feature>
<evidence type="ECO:0000256" key="4">
    <source>
        <dbReference type="PROSITE-ProRule" id="PRU00335"/>
    </source>
</evidence>
<name>A0ABN8UZW3_STRGL</name>
<reference evidence="7" key="1">
    <citation type="submission" date="2022-03" db="EMBL/GenBank/DDBJ databases">
        <authorList>
            <person name="Leyn A S."/>
        </authorList>
    </citation>
    <scope>NUCLEOTIDE SEQUENCE</scope>
    <source>
        <strain evidence="7">Streptomyces globisporus 4-3</strain>
    </source>
</reference>
<feature type="DNA-binding region" description="H-T-H motif" evidence="4">
    <location>
        <begin position="24"/>
        <end position="43"/>
    </location>
</feature>
<dbReference type="InterPro" id="IPR009057">
    <property type="entry name" value="Homeodomain-like_sf"/>
</dbReference>
<protein>
    <submittedName>
        <fullName evidence="7">Transcriptional regulator, AcrR family</fullName>
    </submittedName>
</protein>
<dbReference type="PANTHER" id="PTHR30055:SF234">
    <property type="entry name" value="HTH-TYPE TRANSCRIPTIONAL REGULATOR BETI"/>
    <property type="match status" value="1"/>
</dbReference>
<dbReference type="PROSITE" id="PS50977">
    <property type="entry name" value="HTH_TETR_2"/>
    <property type="match status" value="1"/>
</dbReference>
<dbReference type="Pfam" id="PF00440">
    <property type="entry name" value="TetR_N"/>
    <property type="match status" value="1"/>
</dbReference>
<feature type="domain" description="HTH tetR-type" evidence="6">
    <location>
        <begin position="1"/>
        <end position="61"/>
    </location>
</feature>
<keyword evidence="1" id="KW-0805">Transcription regulation</keyword>
<evidence type="ECO:0000256" key="3">
    <source>
        <dbReference type="ARBA" id="ARBA00023163"/>
    </source>
</evidence>
<dbReference type="EMBL" id="CAKXYP010000005">
    <property type="protein sequence ID" value="CAH9415205.1"/>
    <property type="molecule type" value="Genomic_DNA"/>
</dbReference>
<evidence type="ECO:0000256" key="5">
    <source>
        <dbReference type="SAM" id="MobiDB-lite"/>
    </source>
</evidence>
<dbReference type="PRINTS" id="PR00455">
    <property type="entry name" value="HTHTETR"/>
</dbReference>
<organism evidence="7 8">
    <name type="scientific">Streptomyces globisporus</name>
    <dbReference type="NCBI Taxonomy" id="1908"/>
    <lineage>
        <taxon>Bacteria</taxon>
        <taxon>Bacillati</taxon>
        <taxon>Actinomycetota</taxon>
        <taxon>Actinomycetes</taxon>
        <taxon>Kitasatosporales</taxon>
        <taxon>Streptomycetaceae</taxon>
        <taxon>Streptomyces</taxon>
    </lineage>
</organism>
<evidence type="ECO:0000313" key="7">
    <source>
        <dbReference type="EMBL" id="CAH9415205.1"/>
    </source>
</evidence>
<accession>A0ABN8UZW3</accession>
<evidence type="ECO:0000256" key="1">
    <source>
        <dbReference type="ARBA" id="ARBA00023015"/>
    </source>
</evidence>
<evidence type="ECO:0000313" key="8">
    <source>
        <dbReference type="Proteomes" id="UP001154015"/>
    </source>
</evidence>
<dbReference type="SUPFAM" id="SSF46689">
    <property type="entry name" value="Homeodomain-like"/>
    <property type="match status" value="1"/>
</dbReference>
<dbReference type="InterPro" id="IPR001647">
    <property type="entry name" value="HTH_TetR"/>
</dbReference>
<keyword evidence="8" id="KW-1185">Reference proteome</keyword>
<dbReference type="InterPro" id="IPR050109">
    <property type="entry name" value="HTH-type_TetR-like_transc_reg"/>
</dbReference>
<keyword evidence="2 4" id="KW-0238">DNA-binding</keyword>
<gene>
    <name evidence="7" type="ORF">SGL43_02217</name>
</gene>
<evidence type="ECO:0000259" key="6">
    <source>
        <dbReference type="PROSITE" id="PS50977"/>
    </source>
</evidence>
<dbReference type="Gene3D" id="1.10.357.10">
    <property type="entry name" value="Tetracycline Repressor, domain 2"/>
    <property type="match status" value="1"/>
</dbReference>
<keyword evidence="3" id="KW-0804">Transcription</keyword>
<comment type="caution">
    <text evidence="7">The sequence shown here is derived from an EMBL/GenBank/DDBJ whole genome shotgun (WGS) entry which is preliminary data.</text>
</comment>
<dbReference type="Proteomes" id="UP001154015">
    <property type="component" value="Unassembled WGS sequence"/>
</dbReference>
<proteinExistence type="predicted"/>
<feature type="region of interest" description="Disordered" evidence="5">
    <location>
        <begin position="86"/>
        <end position="126"/>
    </location>
</feature>